<dbReference type="AlphaFoldDB" id="A0A381XZH6"/>
<evidence type="ECO:0000313" key="1">
    <source>
        <dbReference type="EMBL" id="SVA69633.1"/>
    </source>
</evidence>
<organism evidence="1">
    <name type="scientific">marine metagenome</name>
    <dbReference type="NCBI Taxonomy" id="408172"/>
    <lineage>
        <taxon>unclassified sequences</taxon>
        <taxon>metagenomes</taxon>
        <taxon>ecological metagenomes</taxon>
    </lineage>
</organism>
<sequence>MIVVTGLQAPDLNKQVKCIIKSAVNHPPTTTQLLAVDVTGLMNLIAYYHSNLKFSVTITIFPYQQGLVMLAAVLIGPTNRLTNCVEMEFQVMYIRTVMERRRF</sequence>
<name>A0A381XZH6_9ZZZZ</name>
<proteinExistence type="predicted"/>
<dbReference type="EMBL" id="UINC01016786">
    <property type="protein sequence ID" value="SVA69633.1"/>
    <property type="molecule type" value="Genomic_DNA"/>
</dbReference>
<gene>
    <name evidence="1" type="ORF">METZ01_LOCUS122487</name>
</gene>
<reference evidence="1" key="1">
    <citation type="submission" date="2018-05" db="EMBL/GenBank/DDBJ databases">
        <authorList>
            <person name="Lanie J.A."/>
            <person name="Ng W.-L."/>
            <person name="Kazmierczak K.M."/>
            <person name="Andrzejewski T.M."/>
            <person name="Davidsen T.M."/>
            <person name="Wayne K.J."/>
            <person name="Tettelin H."/>
            <person name="Glass J.I."/>
            <person name="Rusch D."/>
            <person name="Podicherti R."/>
            <person name="Tsui H.-C.T."/>
            <person name="Winkler M.E."/>
        </authorList>
    </citation>
    <scope>NUCLEOTIDE SEQUENCE</scope>
</reference>
<protein>
    <submittedName>
        <fullName evidence="1">Uncharacterized protein</fullName>
    </submittedName>
</protein>
<accession>A0A381XZH6</accession>